<dbReference type="PROSITE" id="PS50889">
    <property type="entry name" value="S4"/>
    <property type="match status" value="1"/>
</dbReference>
<dbReference type="InterPro" id="IPR004538">
    <property type="entry name" value="Hemolysin_A/TlyA"/>
</dbReference>
<evidence type="ECO:0000313" key="6">
    <source>
        <dbReference type="Proteomes" id="UP000429595"/>
    </source>
</evidence>
<dbReference type="PANTHER" id="PTHR32319">
    <property type="entry name" value="BACTERIAL HEMOLYSIN-LIKE PROTEIN"/>
    <property type="match status" value="1"/>
</dbReference>
<dbReference type="GO" id="GO:0003723">
    <property type="term" value="F:RNA binding"/>
    <property type="evidence" value="ECO:0007669"/>
    <property type="project" value="UniProtKB-KW"/>
</dbReference>
<evidence type="ECO:0000313" key="5">
    <source>
        <dbReference type="EMBL" id="KAB7708814.1"/>
    </source>
</evidence>
<organism evidence="5 6">
    <name type="scientific">Bacillus aerolatus</name>
    <dbReference type="NCBI Taxonomy" id="2653354"/>
    <lineage>
        <taxon>Bacteria</taxon>
        <taxon>Bacillati</taxon>
        <taxon>Bacillota</taxon>
        <taxon>Bacilli</taxon>
        <taxon>Bacillales</taxon>
        <taxon>Bacillaceae</taxon>
        <taxon>Bacillus</taxon>
    </lineage>
</organism>
<comment type="similarity">
    <text evidence="2">Belongs to the TlyA family.</text>
</comment>
<dbReference type="Gene3D" id="3.10.290.10">
    <property type="entry name" value="RNA-binding S4 domain"/>
    <property type="match status" value="1"/>
</dbReference>
<dbReference type="EMBL" id="WEIO01000001">
    <property type="protein sequence ID" value="KAB7708814.1"/>
    <property type="molecule type" value="Genomic_DNA"/>
</dbReference>
<gene>
    <name evidence="5" type="ORF">F9802_01305</name>
</gene>
<dbReference type="InterPro" id="IPR047048">
    <property type="entry name" value="TlyA"/>
</dbReference>
<dbReference type="AlphaFoldDB" id="A0A6I1FQ35"/>
<dbReference type="InterPro" id="IPR036986">
    <property type="entry name" value="S4_RNA-bd_sf"/>
</dbReference>
<dbReference type="RefSeq" id="WP_152149341.1">
    <property type="nucleotide sequence ID" value="NZ_WEIO01000001.1"/>
</dbReference>
<feature type="domain" description="RNA-binding S4" evidence="4">
    <location>
        <begin position="6"/>
        <end position="71"/>
    </location>
</feature>
<dbReference type="Proteomes" id="UP000429595">
    <property type="component" value="Unassembled WGS sequence"/>
</dbReference>
<evidence type="ECO:0000259" key="4">
    <source>
        <dbReference type="SMART" id="SM00363"/>
    </source>
</evidence>
<dbReference type="InterPro" id="IPR002942">
    <property type="entry name" value="S4_RNA-bd"/>
</dbReference>
<dbReference type="Gene3D" id="3.40.50.150">
    <property type="entry name" value="Vaccinia Virus protein VP39"/>
    <property type="match status" value="1"/>
</dbReference>
<dbReference type="PANTHER" id="PTHR32319:SF0">
    <property type="entry name" value="BACTERIAL HEMOLYSIN-LIKE PROTEIN"/>
    <property type="match status" value="1"/>
</dbReference>
<keyword evidence="5" id="KW-0489">Methyltransferase</keyword>
<evidence type="ECO:0000256" key="3">
    <source>
        <dbReference type="PROSITE-ProRule" id="PRU00182"/>
    </source>
</evidence>
<name>A0A6I1FQ35_9BACI</name>
<comment type="caution">
    <text evidence="5">The sequence shown here is derived from an EMBL/GenBank/DDBJ whole genome shotgun (WGS) entry which is preliminary data.</text>
</comment>
<dbReference type="NCBIfam" id="TIGR00478">
    <property type="entry name" value="tly"/>
    <property type="match status" value="1"/>
</dbReference>
<dbReference type="Pfam" id="PF01728">
    <property type="entry name" value="FtsJ"/>
    <property type="match status" value="1"/>
</dbReference>
<dbReference type="Pfam" id="PF01479">
    <property type="entry name" value="S4"/>
    <property type="match status" value="1"/>
</dbReference>
<dbReference type="InterPro" id="IPR029063">
    <property type="entry name" value="SAM-dependent_MTases_sf"/>
</dbReference>
<keyword evidence="1 3" id="KW-0694">RNA-binding</keyword>
<sequence length="280" mass="30756">MKAKKERIDVLLVERGLVETREKAKRAVMAGLVYSNEERLDKPGEKISADAPLQVKGNVLPYVSRGGLKLEKALKEFNVDVKNKIMLDIGSSTGGFTDCALQNGARLSYALDVGYNQLAWKLRQDERVVVMERTNFRYVKPEDLAKGAPEFATIDVSFISLSLILPVLKTLLVPGSDVVALIKPQFEAGKDQVGKKGIVRDPAIHKEVIEKIVNLATGLSYDVKNLSFSPITGGDGNIEFLIHITWPFSPSETGENELSVSVDSIVQAAHAVLKQIKKQN</sequence>
<dbReference type="GO" id="GO:0008168">
    <property type="term" value="F:methyltransferase activity"/>
    <property type="evidence" value="ECO:0007669"/>
    <property type="project" value="UniProtKB-KW"/>
</dbReference>
<dbReference type="SMART" id="SM00363">
    <property type="entry name" value="S4"/>
    <property type="match status" value="1"/>
</dbReference>
<keyword evidence="6" id="KW-1185">Reference proteome</keyword>
<dbReference type="CDD" id="cd00165">
    <property type="entry name" value="S4"/>
    <property type="match status" value="1"/>
</dbReference>
<accession>A0A6I1FQ35</accession>
<keyword evidence="5" id="KW-0808">Transferase</keyword>
<evidence type="ECO:0000256" key="2">
    <source>
        <dbReference type="ARBA" id="ARBA00029460"/>
    </source>
</evidence>
<dbReference type="SUPFAM" id="SSF55174">
    <property type="entry name" value="Alpha-L RNA-binding motif"/>
    <property type="match status" value="1"/>
</dbReference>
<dbReference type="GO" id="GO:0032259">
    <property type="term" value="P:methylation"/>
    <property type="evidence" value="ECO:0007669"/>
    <property type="project" value="UniProtKB-KW"/>
</dbReference>
<evidence type="ECO:0000256" key="1">
    <source>
        <dbReference type="ARBA" id="ARBA00022884"/>
    </source>
</evidence>
<protein>
    <submittedName>
        <fullName evidence="5">TlyA family rRNA (Cytidine-2'-O)-methyltransferase</fullName>
    </submittedName>
</protein>
<dbReference type="PIRSF" id="PIRSF005578">
    <property type="entry name" value="TlyA"/>
    <property type="match status" value="1"/>
</dbReference>
<proteinExistence type="inferred from homology"/>
<dbReference type="SUPFAM" id="SSF53335">
    <property type="entry name" value="S-adenosyl-L-methionine-dependent methyltransferases"/>
    <property type="match status" value="1"/>
</dbReference>
<dbReference type="InterPro" id="IPR002877">
    <property type="entry name" value="RNA_MeTrfase_FtsJ_dom"/>
</dbReference>
<reference evidence="5 6" key="1">
    <citation type="submission" date="2019-10" db="EMBL/GenBank/DDBJ databases">
        <title>Bacillus aerolatum sp. nov., isolated from bioaerosol of sport playgrounds.</title>
        <authorList>
            <person name="Chen P."/>
            <person name="Zhang G."/>
        </authorList>
    </citation>
    <scope>NUCLEOTIDE SEQUENCE [LARGE SCALE GENOMIC DNA]</scope>
    <source>
        <strain evidence="5 6">CX253</strain>
    </source>
</reference>